<feature type="region of interest" description="Disordered" evidence="1">
    <location>
        <begin position="1"/>
        <end position="30"/>
    </location>
</feature>
<accession>A0A5B0RV12</accession>
<dbReference type="EMBL" id="VDEP01000138">
    <property type="protein sequence ID" value="KAA1129119.1"/>
    <property type="molecule type" value="Genomic_DNA"/>
</dbReference>
<sequence>MGSDGRRNDGCTSAQTSNSLQINSPGKTSNFGCYVPKLWKVFRSEFDITLAKKLVKEGTLRNARNNLDGLGGTYFPRRTTTTSAQSEVMVATD</sequence>
<feature type="compositionally biased region" description="Polar residues" evidence="1">
    <location>
        <begin position="10"/>
        <end position="30"/>
    </location>
</feature>
<reference evidence="2 3" key="1">
    <citation type="submission" date="2019-05" db="EMBL/GenBank/DDBJ databases">
        <title>Emergence of the Ug99 lineage of the wheat stem rust pathogen through somatic hybridization.</title>
        <authorList>
            <person name="Li F."/>
            <person name="Upadhyaya N.M."/>
            <person name="Sperschneider J."/>
            <person name="Matny O."/>
            <person name="Nguyen-Phuc H."/>
            <person name="Mago R."/>
            <person name="Raley C."/>
            <person name="Miller M.E."/>
            <person name="Silverstein K.A.T."/>
            <person name="Henningsen E."/>
            <person name="Hirsch C.D."/>
            <person name="Visser B."/>
            <person name="Pretorius Z.A."/>
            <person name="Steffenson B.J."/>
            <person name="Schwessinger B."/>
            <person name="Dodds P.N."/>
            <person name="Figueroa M."/>
        </authorList>
    </citation>
    <scope>NUCLEOTIDE SEQUENCE [LARGE SCALE GENOMIC DNA]</scope>
    <source>
        <strain evidence="2 3">Ug99</strain>
    </source>
</reference>
<protein>
    <submittedName>
        <fullName evidence="2">Uncharacterized protein</fullName>
    </submittedName>
</protein>
<name>A0A5B0RV12_PUCGR</name>
<evidence type="ECO:0000313" key="3">
    <source>
        <dbReference type="Proteomes" id="UP000325313"/>
    </source>
</evidence>
<gene>
    <name evidence="2" type="ORF">PGTUg99_030398</name>
</gene>
<organism evidence="2 3">
    <name type="scientific">Puccinia graminis f. sp. tritici</name>
    <dbReference type="NCBI Taxonomy" id="56615"/>
    <lineage>
        <taxon>Eukaryota</taxon>
        <taxon>Fungi</taxon>
        <taxon>Dikarya</taxon>
        <taxon>Basidiomycota</taxon>
        <taxon>Pucciniomycotina</taxon>
        <taxon>Pucciniomycetes</taxon>
        <taxon>Pucciniales</taxon>
        <taxon>Pucciniaceae</taxon>
        <taxon>Puccinia</taxon>
    </lineage>
</organism>
<dbReference type="Proteomes" id="UP000325313">
    <property type="component" value="Unassembled WGS sequence"/>
</dbReference>
<comment type="caution">
    <text evidence="2">The sequence shown here is derived from an EMBL/GenBank/DDBJ whole genome shotgun (WGS) entry which is preliminary data.</text>
</comment>
<dbReference type="AlphaFoldDB" id="A0A5B0RV12"/>
<proteinExistence type="predicted"/>
<evidence type="ECO:0000313" key="2">
    <source>
        <dbReference type="EMBL" id="KAA1129119.1"/>
    </source>
</evidence>
<evidence type="ECO:0000256" key="1">
    <source>
        <dbReference type="SAM" id="MobiDB-lite"/>
    </source>
</evidence>